<protein>
    <recommendedName>
        <fullName evidence="9">Acetylornithine transaminase</fullName>
    </recommendedName>
</protein>
<dbReference type="EMBL" id="UINC01003090">
    <property type="protein sequence ID" value="SVA03274.1"/>
    <property type="molecule type" value="Genomic_DNA"/>
</dbReference>
<dbReference type="PANTHER" id="PTHR11986">
    <property type="entry name" value="AMINOTRANSFERASE CLASS III"/>
    <property type="match status" value="1"/>
</dbReference>
<dbReference type="Gene3D" id="3.90.1150.10">
    <property type="entry name" value="Aspartate Aminotransferase, domain 1"/>
    <property type="match status" value="1"/>
</dbReference>
<accession>A0A381SIL9</accession>
<keyword evidence="3" id="KW-0032">Aminotransferase</keyword>
<dbReference type="SUPFAM" id="SSF53383">
    <property type="entry name" value="PLP-dependent transferases"/>
    <property type="match status" value="1"/>
</dbReference>
<dbReference type="HAMAP" id="MF_01107">
    <property type="entry name" value="ArgD_aminotrans_3"/>
    <property type="match status" value="1"/>
</dbReference>
<comment type="cofactor">
    <cofactor evidence="1">
        <name>pyridoxal 5'-phosphate</name>
        <dbReference type="ChEBI" id="CHEBI:597326"/>
    </cofactor>
</comment>
<dbReference type="GO" id="GO:0006526">
    <property type="term" value="P:L-arginine biosynthetic process"/>
    <property type="evidence" value="ECO:0007669"/>
    <property type="project" value="UniProtKB-ARBA"/>
</dbReference>
<evidence type="ECO:0000256" key="6">
    <source>
        <dbReference type="ARBA" id="ARBA00022898"/>
    </source>
</evidence>
<dbReference type="InterPro" id="IPR050103">
    <property type="entry name" value="Class-III_PLP-dep_AT"/>
</dbReference>
<dbReference type="InterPro" id="IPR015424">
    <property type="entry name" value="PyrdxlP-dep_Trfase"/>
</dbReference>
<proteinExistence type="inferred from homology"/>
<dbReference type="PIRSF" id="PIRSF000521">
    <property type="entry name" value="Transaminase_4ab_Lys_Orn"/>
    <property type="match status" value="1"/>
</dbReference>
<dbReference type="GO" id="GO:0030170">
    <property type="term" value="F:pyridoxal phosphate binding"/>
    <property type="evidence" value="ECO:0007669"/>
    <property type="project" value="InterPro"/>
</dbReference>
<sequence>MSNLMSNYLPLDVTFVSGNGCWLTDKSGKQYLDALSGVGVVNLGHCHPGITESIVKQAETLLHTSNWYHIEHQEALAERLCSVANMDNVFFANSGAEANEAAIKIARLFAQQKGIHEPAIISANESFHGRTMATLSATGNSKIQDGFSPLLSEFIHVEFDDIEAISKHTSNGNVVAVMLEPIQGEAGVVIPEPEYLNKVKSLCEKNDWLLILDEVQTGMGRTGKMFAHQYNNITPDLLTLAKGLGNGVPIGACLAKGRAAKLFTAGKHGSTFGGNPLVSKVALSVLDVIENDSVLANVGKMSQYIQTKLENELSDIPAVLSVRIKGLMIGIGLDDKLIDTTKLLQKALDDQLLINIAGSSIRLLPPLIITSDEVDILINKIVQLINISD</sequence>
<dbReference type="GO" id="GO:0005739">
    <property type="term" value="C:mitochondrion"/>
    <property type="evidence" value="ECO:0007669"/>
    <property type="project" value="UniProtKB-SubCell"/>
</dbReference>
<dbReference type="InterPro" id="IPR005814">
    <property type="entry name" value="Aminotrans_3"/>
</dbReference>
<evidence type="ECO:0000256" key="2">
    <source>
        <dbReference type="ARBA" id="ARBA00004173"/>
    </source>
</evidence>
<dbReference type="InterPro" id="IPR004636">
    <property type="entry name" value="AcOrn/SuccOrn_fam"/>
</dbReference>
<dbReference type="InterPro" id="IPR015422">
    <property type="entry name" value="PyrdxlP-dep_Trfase_small"/>
</dbReference>
<dbReference type="GO" id="GO:0042802">
    <property type="term" value="F:identical protein binding"/>
    <property type="evidence" value="ECO:0007669"/>
    <property type="project" value="TreeGrafter"/>
</dbReference>
<evidence type="ECO:0000256" key="3">
    <source>
        <dbReference type="ARBA" id="ARBA00022576"/>
    </source>
</evidence>
<keyword evidence="5" id="KW-0808">Transferase</keyword>
<evidence type="ECO:0000256" key="5">
    <source>
        <dbReference type="ARBA" id="ARBA00022679"/>
    </source>
</evidence>
<dbReference type="AlphaFoldDB" id="A0A381SIL9"/>
<name>A0A381SIL9_9ZZZZ</name>
<dbReference type="Gene3D" id="3.40.640.10">
    <property type="entry name" value="Type I PLP-dependent aspartate aminotransferase-like (Major domain)"/>
    <property type="match status" value="1"/>
</dbReference>
<evidence type="ECO:0008006" key="9">
    <source>
        <dbReference type="Google" id="ProtNLM"/>
    </source>
</evidence>
<dbReference type="NCBIfam" id="NF002325">
    <property type="entry name" value="PRK01278.1"/>
    <property type="match status" value="1"/>
</dbReference>
<dbReference type="PROSITE" id="PS00600">
    <property type="entry name" value="AA_TRANSFER_CLASS_3"/>
    <property type="match status" value="1"/>
</dbReference>
<evidence type="ECO:0000256" key="1">
    <source>
        <dbReference type="ARBA" id="ARBA00001933"/>
    </source>
</evidence>
<dbReference type="FunFam" id="3.40.640.10:FF:000004">
    <property type="entry name" value="Acetylornithine aminotransferase"/>
    <property type="match status" value="1"/>
</dbReference>
<dbReference type="Pfam" id="PF00202">
    <property type="entry name" value="Aminotran_3"/>
    <property type="match status" value="1"/>
</dbReference>
<dbReference type="InterPro" id="IPR015421">
    <property type="entry name" value="PyrdxlP-dep_Trfase_major"/>
</dbReference>
<evidence type="ECO:0000256" key="7">
    <source>
        <dbReference type="ARBA" id="ARBA00029440"/>
    </source>
</evidence>
<comment type="pathway">
    <text evidence="7">Amino-acid biosynthesis.</text>
</comment>
<dbReference type="NCBIfam" id="TIGR00707">
    <property type="entry name" value="argD"/>
    <property type="match status" value="1"/>
</dbReference>
<gene>
    <name evidence="8" type="ORF">METZ01_LOCUS56128</name>
</gene>
<keyword evidence="4" id="KW-0028">Amino-acid biosynthesis</keyword>
<dbReference type="GO" id="GO:0008483">
    <property type="term" value="F:transaminase activity"/>
    <property type="evidence" value="ECO:0007669"/>
    <property type="project" value="UniProtKB-KW"/>
</dbReference>
<keyword evidence="6" id="KW-0663">Pyridoxal phosphate</keyword>
<dbReference type="CDD" id="cd00610">
    <property type="entry name" value="OAT_like"/>
    <property type="match status" value="1"/>
</dbReference>
<reference evidence="8" key="1">
    <citation type="submission" date="2018-05" db="EMBL/GenBank/DDBJ databases">
        <authorList>
            <person name="Lanie J.A."/>
            <person name="Ng W.-L."/>
            <person name="Kazmierczak K.M."/>
            <person name="Andrzejewski T.M."/>
            <person name="Davidsen T.M."/>
            <person name="Wayne K.J."/>
            <person name="Tettelin H."/>
            <person name="Glass J.I."/>
            <person name="Rusch D."/>
            <person name="Podicherti R."/>
            <person name="Tsui H.-C.T."/>
            <person name="Winkler M.E."/>
        </authorList>
    </citation>
    <scope>NUCLEOTIDE SEQUENCE</scope>
</reference>
<comment type="subcellular location">
    <subcellularLocation>
        <location evidence="2">Mitochondrion</location>
    </subcellularLocation>
</comment>
<dbReference type="PANTHER" id="PTHR11986:SF79">
    <property type="entry name" value="ACETYLORNITHINE AMINOTRANSFERASE, MITOCHONDRIAL"/>
    <property type="match status" value="1"/>
</dbReference>
<evidence type="ECO:0000256" key="4">
    <source>
        <dbReference type="ARBA" id="ARBA00022605"/>
    </source>
</evidence>
<organism evidence="8">
    <name type="scientific">marine metagenome</name>
    <dbReference type="NCBI Taxonomy" id="408172"/>
    <lineage>
        <taxon>unclassified sequences</taxon>
        <taxon>metagenomes</taxon>
        <taxon>ecological metagenomes</taxon>
    </lineage>
</organism>
<dbReference type="InterPro" id="IPR049704">
    <property type="entry name" value="Aminotrans_3_PPA_site"/>
</dbReference>
<evidence type="ECO:0000313" key="8">
    <source>
        <dbReference type="EMBL" id="SVA03274.1"/>
    </source>
</evidence>